<reference evidence="10" key="1">
    <citation type="submission" date="2025-08" db="UniProtKB">
        <authorList>
            <consortium name="RefSeq"/>
        </authorList>
    </citation>
    <scope>IDENTIFICATION</scope>
    <source>
        <tissue evidence="10">Testes</tissue>
    </source>
</reference>
<evidence type="ECO:0000313" key="9">
    <source>
        <dbReference type="Proteomes" id="UP000694865"/>
    </source>
</evidence>
<feature type="compositionally biased region" description="Basic and acidic residues" evidence="6">
    <location>
        <begin position="127"/>
        <end position="147"/>
    </location>
</feature>
<feature type="transmembrane region" description="Helical" evidence="7">
    <location>
        <begin position="164"/>
        <end position="186"/>
    </location>
</feature>
<feature type="transmembrane region" description="Helical" evidence="7">
    <location>
        <begin position="6"/>
        <end position="28"/>
    </location>
</feature>
<feature type="transmembrane region" description="Helical" evidence="7">
    <location>
        <begin position="254"/>
        <end position="274"/>
    </location>
</feature>
<dbReference type="PROSITE" id="PS50850">
    <property type="entry name" value="MFS"/>
    <property type="match status" value="1"/>
</dbReference>
<evidence type="ECO:0000256" key="5">
    <source>
        <dbReference type="ARBA" id="ARBA00023136"/>
    </source>
</evidence>
<dbReference type="GeneID" id="100370263"/>
<dbReference type="PANTHER" id="PTHR43385:SF1">
    <property type="entry name" value="RIBOFLAVIN TRANSPORTER RIBJ"/>
    <property type="match status" value="1"/>
</dbReference>
<gene>
    <name evidence="10" type="primary">LOC100370263</name>
</gene>
<keyword evidence="4 7" id="KW-1133">Transmembrane helix</keyword>
<feature type="transmembrane region" description="Helical" evidence="7">
    <location>
        <begin position="315"/>
        <end position="339"/>
    </location>
</feature>
<evidence type="ECO:0000256" key="2">
    <source>
        <dbReference type="ARBA" id="ARBA00022448"/>
    </source>
</evidence>
<organism evidence="9 10">
    <name type="scientific">Saccoglossus kowalevskii</name>
    <name type="common">Acorn worm</name>
    <dbReference type="NCBI Taxonomy" id="10224"/>
    <lineage>
        <taxon>Eukaryota</taxon>
        <taxon>Metazoa</taxon>
        <taxon>Hemichordata</taxon>
        <taxon>Enteropneusta</taxon>
        <taxon>Harrimaniidae</taxon>
        <taxon>Saccoglossus</taxon>
    </lineage>
</organism>
<dbReference type="InterPro" id="IPR052983">
    <property type="entry name" value="MFS_Riboflavin_Transporter"/>
</dbReference>
<keyword evidence="2" id="KW-0813">Transport</keyword>
<feature type="transmembrane region" description="Helical" evidence="7">
    <location>
        <begin position="229"/>
        <end position="248"/>
    </location>
</feature>
<dbReference type="Pfam" id="PF07690">
    <property type="entry name" value="MFS_1"/>
    <property type="match status" value="1"/>
</dbReference>
<evidence type="ECO:0000256" key="1">
    <source>
        <dbReference type="ARBA" id="ARBA00004141"/>
    </source>
</evidence>
<evidence type="ECO:0000259" key="8">
    <source>
        <dbReference type="PROSITE" id="PS50850"/>
    </source>
</evidence>
<dbReference type="PANTHER" id="PTHR43385">
    <property type="entry name" value="RIBOFLAVIN TRANSPORTER RIBJ"/>
    <property type="match status" value="1"/>
</dbReference>
<protein>
    <submittedName>
        <fullName evidence="10">Uncharacterized protein LOC100370263</fullName>
    </submittedName>
</protein>
<keyword evidence="9" id="KW-1185">Reference proteome</keyword>
<evidence type="ECO:0000256" key="3">
    <source>
        <dbReference type="ARBA" id="ARBA00022692"/>
    </source>
</evidence>
<dbReference type="Proteomes" id="UP000694865">
    <property type="component" value="Unplaced"/>
</dbReference>
<dbReference type="InterPro" id="IPR036259">
    <property type="entry name" value="MFS_trans_sf"/>
</dbReference>
<keyword evidence="3 7" id="KW-0812">Transmembrane</keyword>
<feature type="region of interest" description="Disordered" evidence="6">
    <location>
        <begin position="119"/>
        <end position="150"/>
    </location>
</feature>
<name>A0ABM0MGJ9_SACKO</name>
<accession>A0ABM0MGJ9</accession>
<evidence type="ECO:0000256" key="7">
    <source>
        <dbReference type="SAM" id="Phobius"/>
    </source>
</evidence>
<dbReference type="InterPro" id="IPR011701">
    <property type="entry name" value="MFS"/>
</dbReference>
<evidence type="ECO:0000256" key="4">
    <source>
        <dbReference type="ARBA" id="ARBA00022989"/>
    </source>
</evidence>
<feature type="transmembrane region" description="Helical" evidence="7">
    <location>
        <begin position="40"/>
        <end position="59"/>
    </location>
</feature>
<evidence type="ECO:0000256" key="6">
    <source>
        <dbReference type="SAM" id="MobiDB-lite"/>
    </source>
</evidence>
<feature type="transmembrane region" description="Helical" evidence="7">
    <location>
        <begin position="286"/>
        <end position="309"/>
    </location>
</feature>
<comment type="subcellular location">
    <subcellularLocation>
        <location evidence="1">Membrane</location>
        <topology evidence="1">Multi-pass membrane protein</topology>
    </subcellularLocation>
</comment>
<feature type="transmembrane region" description="Helical" evidence="7">
    <location>
        <begin position="91"/>
        <end position="114"/>
    </location>
</feature>
<dbReference type="SUPFAM" id="SSF103473">
    <property type="entry name" value="MFS general substrate transporter"/>
    <property type="match status" value="1"/>
</dbReference>
<dbReference type="Gene3D" id="1.20.1250.20">
    <property type="entry name" value="MFS general substrate transporter like domains"/>
    <property type="match status" value="2"/>
</dbReference>
<feature type="transmembrane region" description="Helical" evidence="7">
    <location>
        <begin position="198"/>
        <end position="217"/>
    </location>
</feature>
<dbReference type="RefSeq" id="XP_006819140.1">
    <property type="nucleotide sequence ID" value="XM_006819077.1"/>
</dbReference>
<feature type="domain" description="Major facilitator superfamily (MFS) profile" evidence="8">
    <location>
        <begin position="164"/>
        <end position="349"/>
    </location>
</feature>
<evidence type="ECO:0000313" key="10">
    <source>
        <dbReference type="RefSeq" id="XP_006819140.1"/>
    </source>
</evidence>
<keyword evidence="5 7" id="KW-0472">Membrane</keyword>
<dbReference type="InterPro" id="IPR020846">
    <property type="entry name" value="MFS_dom"/>
</dbReference>
<proteinExistence type="predicted"/>
<sequence length="349" mass="38406">MQSFYAVLVTYGLIFGIGVGIAYAPPLAASMRWFPDKKGLVSGFIVAGFGFGAFIFNFVQTAFINPGNLAPNATTAGDDDLYFWQDSILDLTPYVFILLGAIYFTMQIISAILVKNPPKESEDETSEKEKLIVKEGEEEHTHKEADTRSSGLSIGPGKMIKTRAFWTLWFTFLFNTQTQVLISTLYKAYGQTFIADDMFLALVGSFSSVCNALGRIMWGYLADKISYKITMLIICAVNTAFMLTLILTEHGGQVMFFIWVCCIFLSFSGNFALFPPATARSFGEEYIGMNYGLVFTATMMSALTGSFLANSLADLIGWLGLFILCAIFSAAAFVLTLTFNVKTPSGRNI</sequence>